<dbReference type="RefSeq" id="WP_147044189.1">
    <property type="nucleotide sequence ID" value="NZ_BAABIR010000001.1"/>
</dbReference>
<dbReference type="Pfam" id="PF07238">
    <property type="entry name" value="PilZ"/>
    <property type="match status" value="2"/>
</dbReference>
<sequence length="210" mass="22746">MAEAALDEPTYSFSDMVPAPERRHDERYTTTMRVGTMKTERGRELCLVRNISCGGLRARVYGDVPVGTHAEIELKSGQSVAGEVIWAEDDEIGLRFDRPVDVADVLSTATAAAEGQRSRLPRIEIRRFATVRCGVRVLRGETVNLSQGGVKLSLPAMQMPPEEGAAVVVAIAGLDPVPGTVRWSRAGEAGVEFNSLIPLKRLFAWIGGEG</sequence>
<name>A0A5C6TYL1_9SPHN</name>
<comment type="caution">
    <text evidence="2">The sequence shown here is derived from an EMBL/GenBank/DDBJ whole genome shotgun (WGS) entry which is preliminary data.</text>
</comment>
<dbReference type="SUPFAM" id="SSF141371">
    <property type="entry name" value="PilZ domain-like"/>
    <property type="match status" value="2"/>
</dbReference>
<keyword evidence="3" id="KW-1185">Reference proteome</keyword>
<proteinExistence type="predicted"/>
<organism evidence="2 3">
    <name type="scientific">Allosphingosinicella ginsenosidimutans</name>
    <dbReference type="NCBI Taxonomy" id="1176539"/>
    <lineage>
        <taxon>Bacteria</taxon>
        <taxon>Pseudomonadati</taxon>
        <taxon>Pseudomonadota</taxon>
        <taxon>Alphaproteobacteria</taxon>
        <taxon>Sphingomonadales</taxon>
        <taxon>Sphingomonadaceae</taxon>
        <taxon>Allosphingosinicella</taxon>
    </lineage>
</organism>
<reference evidence="2 3" key="1">
    <citation type="journal article" date="2015" name="J. Microbiol.">
        <title>Sphingosinicella ginsenosidimutans sp. nov., with ginsenoside converting activity.</title>
        <authorList>
            <person name="Kim J.K."/>
            <person name="Kang M.S."/>
            <person name="Park S.C."/>
            <person name="Kim K.M."/>
            <person name="Choi K."/>
            <person name="Yoon M.H."/>
            <person name="Im W.T."/>
        </authorList>
    </citation>
    <scope>NUCLEOTIDE SEQUENCE [LARGE SCALE GENOMIC DNA]</scope>
    <source>
        <strain evidence="2 3">BS-11</strain>
    </source>
</reference>
<dbReference type="Proteomes" id="UP000321249">
    <property type="component" value="Unassembled WGS sequence"/>
</dbReference>
<feature type="domain" description="PilZ" evidence="1">
    <location>
        <begin position="116"/>
        <end position="196"/>
    </location>
</feature>
<dbReference type="OrthoDB" id="7929489at2"/>
<feature type="domain" description="PilZ" evidence="1">
    <location>
        <begin position="21"/>
        <end position="104"/>
    </location>
</feature>
<accession>A0A5C6TYL1</accession>
<protein>
    <submittedName>
        <fullName evidence="2">PilZ domain-containing protein</fullName>
    </submittedName>
</protein>
<dbReference type="EMBL" id="VOQQ01000001">
    <property type="protein sequence ID" value="TXC64766.1"/>
    <property type="molecule type" value="Genomic_DNA"/>
</dbReference>
<evidence type="ECO:0000259" key="1">
    <source>
        <dbReference type="Pfam" id="PF07238"/>
    </source>
</evidence>
<dbReference type="Gene3D" id="2.40.10.220">
    <property type="entry name" value="predicted glycosyltransferase like domains"/>
    <property type="match status" value="2"/>
</dbReference>
<gene>
    <name evidence="2" type="ORF">FRZ32_14620</name>
</gene>
<dbReference type="AlphaFoldDB" id="A0A5C6TYL1"/>
<evidence type="ECO:0000313" key="3">
    <source>
        <dbReference type="Proteomes" id="UP000321249"/>
    </source>
</evidence>
<evidence type="ECO:0000313" key="2">
    <source>
        <dbReference type="EMBL" id="TXC64766.1"/>
    </source>
</evidence>
<dbReference type="InterPro" id="IPR009875">
    <property type="entry name" value="PilZ_domain"/>
</dbReference>
<dbReference type="GO" id="GO:0035438">
    <property type="term" value="F:cyclic-di-GMP binding"/>
    <property type="evidence" value="ECO:0007669"/>
    <property type="project" value="InterPro"/>
</dbReference>